<protein>
    <submittedName>
        <fullName evidence="1">Uncharacterized protein</fullName>
    </submittedName>
</protein>
<evidence type="ECO:0000313" key="2">
    <source>
        <dbReference type="Proteomes" id="UP000192491"/>
    </source>
</evidence>
<accession>A0A1Y1Q7Q5</accession>
<reference evidence="1 2" key="1">
    <citation type="submission" date="2017-01" db="EMBL/GenBank/DDBJ databases">
        <title>Novel large sulfur bacteria in the metagenomes of groundwater-fed chemosynthetic microbial mats in the Lake Huron basin.</title>
        <authorList>
            <person name="Sharrar A.M."/>
            <person name="Flood B.E."/>
            <person name="Bailey J.V."/>
            <person name="Jones D.S."/>
            <person name="Biddanda B."/>
            <person name="Ruberg S.A."/>
            <person name="Marcus D.N."/>
            <person name="Dick G.J."/>
        </authorList>
    </citation>
    <scope>NUCLEOTIDE SEQUENCE [LARGE SCALE GENOMIC DNA]</scope>
    <source>
        <strain evidence="1">A8</strain>
    </source>
</reference>
<dbReference type="AlphaFoldDB" id="A0A1Y1Q7Q5"/>
<dbReference type="EMBL" id="MTEJ01000737">
    <property type="protein sequence ID" value="OQW98738.1"/>
    <property type="molecule type" value="Genomic_DNA"/>
</dbReference>
<organism evidence="1 2">
    <name type="scientific">Thiothrix lacustris</name>
    <dbReference type="NCBI Taxonomy" id="525917"/>
    <lineage>
        <taxon>Bacteria</taxon>
        <taxon>Pseudomonadati</taxon>
        <taxon>Pseudomonadota</taxon>
        <taxon>Gammaproteobacteria</taxon>
        <taxon>Thiotrichales</taxon>
        <taxon>Thiotrichaceae</taxon>
        <taxon>Thiothrix</taxon>
    </lineage>
</organism>
<evidence type="ECO:0000313" key="1">
    <source>
        <dbReference type="EMBL" id="OQW98738.1"/>
    </source>
</evidence>
<dbReference type="Proteomes" id="UP000192491">
    <property type="component" value="Unassembled WGS sequence"/>
</dbReference>
<gene>
    <name evidence="1" type="ORF">BWK73_51845</name>
</gene>
<sequence>MSIVKNIKFDLPIDGVKVKNLEELDDHFTLEIIDLYQSGMLSKWLRSRNMVEELAVLEDICVESLDDFSLLKKIRDSLSLTLNASPYTQVPS</sequence>
<name>A0A1Y1Q7Q5_9GAMM</name>
<comment type="caution">
    <text evidence="1">The sequence shown here is derived from an EMBL/GenBank/DDBJ whole genome shotgun (WGS) entry which is preliminary data.</text>
</comment>
<proteinExistence type="predicted"/>